<evidence type="ECO:0000313" key="1">
    <source>
        <dbReference type="Proteomes" id="UP000887574"/>
    </source>
</evidence>
<dbReference type="AlphaFoldDB" id="A0A915EE80"/>
<sequence>MSARLQESDLLVERNKRGRATVYSQLEEFPDEEDFKEDFASSVTHDHKPIRRLNFLEEDKELMRRNLGSTALNLQRRIQDTRRNERYSLPPSIKQIENFNKSEAIVSLEQLKAYAISNAAVP</sequence>
<reference evidence="2" key="1">
    <citation type="submission" date="2022-11" db="UniProtKB">
        <authorList>
            <consortium name="WormBaseParasite"/>
        </authorList>
    </citation>
    <scope>IDENTIFICATION</scope>
</reference>
<keyword evidence="1" id="KW-1185">Reference proteome</keyword>
<organism evidence="1 2">
    <name type="scientific">Ditylenchus dipsaci</name>
    <dbReference type="NCBI Taxonomy" id="166011"/>
    <lineage>
        <taxon>Eukaryota</taxon>
        <taxon>Metazoa</taxon>
        <taxon>Ecdysozoa</taxon>
        <taxon>Nematoda</taxon>
        <taxon>Chromadorea</taxon>
        <taxon>Rhabditida</taxon>
        <taxon>Tylenchina</taxon>
        <taxon>Tylenchomorpha</taxon>
        <taxon>Sphaerularioidea</taxon>
        <taxon>Anguinidae</taxon>
        <taxon>Anguininae</taxon>
        <taxon>Ditylenchus</taxon>
    </lineage>
</organism>
<dbReference type="WBParaSite" id="jg4383">
    <property type="protein sequence ID" value="jg4383"/>
    <property type="gene ID" value="jg4383"/>
</dbReference>
<evidence type="ECO:0000313" key="2">
    <source>
        <dbReference type="WBParaSite" id="jg4383"/>
    </source>
</evidence>
<protein>
    <submittedName>
        <fullName evidence="2">Uncharacterized protein</fullName>
    </submittedName>
</protein>
<accession>A0A915EE80</accession>
<proteinExistence type="predicted"/>
<name>A0A915EE80_9BILA</name>
<dbReference type="Proteomes" id="UP000887574">
    <property type="component" value="Unplaced"/>
</dbReference>